<dbReference type="AlphaFoldDB" id="A0AAJ0BIN0"/>
<keyword evidence="3" id="KW-1185">Reference proteome</keyword>
<dbReference type="InterPro" id="IPR036291">
    <property type="entry name" value="NAD(P)-bd_dom_sf"/>
</dbReference>
<accession>A0AAJ0BIN0</accession>
<dbReference type="Gene3D" id="3.40.50.720">
    <property type="entry name" value="NAD(P)-binding Rossmann-like Domain"/>
    <property type="match status" value="1"/>
</dbReference>
<proteinExistence type="predicted"/>
<dbReference type="GO" id="GO:0016491">
    <property type="term" value="F:oxidoreductase activity"/>
    <property type="evidence" value="ECO:0007669"/>
    <property type="project" value="UniProtKB-KW"/>
</dbReference>
<protein>
    <recommendedName>
        <fullName evidence="4">Short-chain dehydrogenase/reductase</fullName>
    </recommendedName>
</protein>
<evidence type="ECO:0008006" key="4">
    <source>
        <dbReference type="Google" id="ProtNLM"/>
    </source>
</evidence>
<comment type="caution">
    <text evidence="2">The sequence shown here is derived from an EMBL/GenBank/DDBJ whole genome shotgun (WGS) entry which is preliminary data.</text>
</comment>
<evidence type="ECO:0000313" key="3">
    <source>
        <dbReference type="Proteomes" id="UP001239445"/>
    </source>
</evidence>
<evidence type="ECO:0000313" key="2">
    <source>
        <dbReference type="EMBL" id="KAK1758993.1"/>
    </source>
</evidence>
<dbReference type="InterPro" id="IPR002347">
    <property type="entry name" value="SDR_fam"/>
</dbReference>
<dbReference type="PRINTS" id="PR00081">
    <property type="entry name" value="GDHRDH"/>
</dbReference>
<dbReference type="Proteomes" id="UP001239445">
    <property type="component" value="Unassembled WGS sequence"/>
</dbReference>
<evidence type="ECO:0000256" key="1">
    <source>
        <dbReference type="ARBA" id="ARBA00023002"/>
    </source>
</evidence>
<dbReference type="EMBL" id="MU839828">
    <property type="protein sequence ID" value="KAK1758993.1"/>
    <property type="molecule type" value="Genomic_DNA"/>
</dbReference>
<dbReference type="Pfam" id="PF00106">
    <property type="entry name" value="adh_short"/>
    <property type="match status" value="1"/>
</dbReference>
<dbReference type="SUPFAM" id="SSF51735">
    <property type="entry name" value="NAD(P)-binding Rossmann-fold domains"/>
    <property type="match status" value="1"/>
</dbReference>
<name>A0AAJ0BIN0_9PEZI</name>
<sequence length="331" mass="36671">MANSRLVREYFRGQFHPPVVPTKKFTGQTIIVTGSNVGMGLEGARHFVRLDAAKVILAVRSKEKGEAAVKDITQSTKREGIAEAWELDLASYASVEAFAQRALALPRLDVVVANAGIFMYDFELAEGNESSITINVISHMMLALLLLPKLRETAVATGKPSTFTFTGSFTHWWADKPFVEKKNDNILASLNNKETARMSERYYLSKLIQLLVSRELAEELTKSPKPGKVIVSVLNPGFVATQIMRRSSKAFKIYLAVLRKVMALTPEEGGRMLVLASEGDEEMHGKYLNSGKISEPSDWVMSAEGKQIQEKLWGEVTALLESIHPGIMQNL</sequence>
<organism evidence="2 3">
    <name type="scientific">Echria macrotheca</name>
    <dbReference type="NCBI Taxonomy" id="438768"/>
    <lineage>
        <taxon>Eukaryota</taxon>
        <taxon>Fungi</taxon>
        <taxon>Dikarya</taxon>
        <taxon>Ascomycota</taxon>
        <taxon>Pezizomycotina</taxon>
        <taxon>Sordariomycetes</taxon>
        <taxon>Sordariomycetidae</taxon>
        <taxon>Sordariales</taxon>
        <taxon>Schizotheciaceae</taxon>
        <taxon>Echria</taxon>
    </lineage>
</organism>
<dbReference type="PANTHER" id="PTHR43157">
    <property type="entry name" value="PHOSPHATIDYLINOSITOL-GLYCAN BIOSYNTHESIS CLASS F PROTEIN-RELATED"/>
    <property type="match status" value="1"/>
</dbReference>
<reference evidence="2" key="1">
    <citation type="submission" date="2023-06" db="EMBL/GenBank/DDBJ databases">
        <title>Genome-scale phylogeny and comparative genomics of the fungal order Sordariales.</title>
        <authorList>
            <consortium name="Lawrence Berkeley National Laboratory"/>
            <person name="Hensen N."/>
            <person name="Bonometti L."/>
            <person name="Westerberg I."/>
            <person name="Brannstrom I.O."/>
            <person name="Guillou S."/>
            <person name="Cros-Aarteil S."/>
            <person name="Calhoun S."/>
            <person name="Haridas S."/>
            <person name="Kuo A."/>
            <person name="Mondo S."/>
            <person name="Pangilinan J."/>
            <person name="Riley R."/>
            <person name="Labutti K."/>
            <person name="Andreopoulos B."/>
            <person name="Lipzen A."/>
            <person name="Chen C."/>
            <person name="Yanf M."/>
            <person name="Daum C."/>
            <person name="Ng V."/>
            <person name="Clum A."/>
            <person name="Steindorff A."/>
            <person name="Ohm R."/>
            <person name="Martin F."/>
            <person name="Silar P."/>
            <person name="Natvig D."/>
            <person name="Lalanne C."/>
            <person name="Gautier V."/>
            <person name="Ament-Velasquez S.L."/>
            <person name="Kruys A."/>
            <person name="Hutchinson M.I."/>
            <person name="Powell A.J."/>
            <person name="Barry K."/>
            <person name="Miller A.N."/>
            <person name="Grigoriev I.V."/>
            <person name="Debuchy R."/>
            <person name="Gladieux P."/>
            <person name="Thoren M.H."/>
            <person name="Johannesson H."/>
        </authorList>
    </citation>
    <scope>NUCLEOTIDE SEQUENCE</scope>
    <source>
        <strain evidence="2">PSN4</strain>
    </source>
</reference>
<dbReference type="PANTHER" id="PTHR43157:SF31">
    <property type="entry name" value="PHOSPHATIDYLINOSITOL-GLYCAN BIOSYNTHESIS CLASS F PROTEIN"/>
    <property type="match status" value="1"/>
</dbReference>
<gene>
    <name evidence="2" type="ORF">QBC47DRAFT_336586</name>
</gene>
<keyword evidence="1" id="KW-0560">Oxidoreductase</keyword>